<accession>A0AAD1XDX2</accession>
<gene>
    <name evidence="1" type="ORF">ECRASSUSDP1_LOCUS12265</name>
</gene>
<comment type="caution">
    <text evidence="1">The sequence shown here is derived from an EMBL/GenBank/DDBJ whole genome shotgun (WGS) entry which is preliminary data.</text>
</comment>
<dbReference type="Proteomes" id="UP001295684">
    <property type="component" value="Unassembled WGS sequence"/>
</dbReference>
<keyword evidence="2" id="KW-1185">Reference proteome</keyword>
<protein>
    <submittedName>
        <fullName evidence="1">Uncharacterized protein</fullName>
    </submittedName>
</protein>
<evidence type="ECO:0000313" key="2">
    <source>
        <dbReference type="Proteomes" id="UP001295684"/>
    </source>
</evidence>
<sequence>MSDSKLFKETLSDENLSEELLGEDVMVSNVKRTSRLEINMSKIPFKSAKRVPCLIPKPSKLHPQSCEDNKVVTYKRISGQKFYSEDPLCKSEVQKDIRSLLQKAIKIRSLCLDDLNNPPSKPLHFDAKLDLTFVKTRVCKGPKIFPHKEPES</sequence>
<organism evidence="1 2">
    <name type="scientific">Euplotes crassus</name>
    <dbReference type="NCBI Taxonomy" id="5936"/>
    <lineage>
        <taxon>Eukaryota</taxon>
        <taxon>Sar</taxon>
        <taxon>Alveolata</taxon>
        <taxon>Ciliophora</taxon>
        <taxon>Intramacronucleata</taxon>
        <taxon>Spirotrichea</taxon>
        <taxon>Hypotrichia</taxon>
        <taxon>Euplotida</taxon>
        <taxon>Euplotidae</taxon>
        <taxon>Moneuplotes</taxon>
    </lineage>
</organism>
<proteinExistence type="predicted"/>
<evidence type="ECO:0000313" key="1">
    <source>
        <dbReference type="EMBL" id="CAI2370945.1"/>
    </source>
</evidence>
<dbReference type="EMBL" id="CAMPGE010012165">
    <property type="protein sequence ID" value="CAI2370945.1"/>
    <property type="molecule type" value="Genomic_DNA"/>
</dbReference>
<dbReference type="AlphaFoldDB" id="A0AAD1XDX2"/>
<reference evidence="1" key="1">
    <citation type="submission" date="2023-07" db="EMBL/GenBank/DDBJ databases">
        <authorList>
            <consortium name="AG Swart"/>
            <person name="Singh M."/>
            <person name="Singh A."/>
            <person name="Seah K."/>
            <person name="Emmerich C."/>
        </authorList>
    </citation>
    <scope>NUCLEOTIDE SEQUENCE</scope>
    <source>
        <strain evidence="1">DP1</strain>
    </source>
</reference>
<name>A0AAD1XDX2_EUPCR</name>